<feature type="region of interest" description="Disordered" evidence="1">
    <location>
        <begin position="1"/>
        <end position="24"/>
    </location>
</feature>
<sequence length="215" mass="22759">MLVSQRQLAGLPSSSSSFSSSSATSSSTAERCSLLLASSSGRFGSEPLSGVNLLFQLVGICSVLDGGKAPGCCCGSGSEMLAQIRSKGSVVLFSLNYLNWFWSNEANCLQLRSGPGSVLLQWCGTMSIRSTLLLRPLSAMDQSQASSTTGAAHEQNYQNQSTQWSSCRTSDRILSGSVGSSSGGPAGWSFIWNFRPTGPDRYLLNPAGPERQSMF</sequence>
<gene>
    <name evidence="2" type="ORF">CCH79_00005501</name>
</gene>
<evidence type="ECO:0000313" key="2">
    <source>
        <dbReference type="EMBL" id="PWA18584.1"/>
    </source>
</evidence>
<feature type="compositionally biased region" description="Low complexity" evidence="1">
    <location>
        <begin position="13"/>
        <end position="24"/>
    </location>
</feature>
<feature type="region of interest" description="Disordered" evidence="1">
    <location>
        <begin position="144"/>
        <end position="164"/>
    </location>
</feature>
<evidence type="ECO:0000256" key="1">
    <source>
        <dbReference type="SAM" id="MobiDB-lite"/>
    </source>
</evidence>
<accession>A0A315V6H5</accession>
<reference evidence="2 3" key="1">
    <citation type="journal article" date="2018" name="G3 (Bethesda)">
        <title>A High-Quality Reference Genome for the Invasive Mosquitofish Gambusia affinis Using a Chicago Library.</title>
        <authorList>
            <person name="Hoffberg S.L."/>
            <person name="Troendle N.J."/>
            <person name="Glenn T.C."/>
            <person name="Mahmud O."/>
            <person name="Louha S."/>
            <person name="Chalopin D."/>
            <person name="Bennetzen J.L."/>
            <person name="Mauricio R."/>
        </authorList>
    </citation>
    <scope>NUCLEOTIDE SEQUENCE [LARGE SCALE GENOMIC DNA]</scope>
    <source>
        <strain evidence="2">NE01/NJP1002.9</strain>
        <tissue evidence="2">Muscle</tissue>
    </source>
</reference>
<protein>
    <submittedName>
        <fullName evidence="2">Uncharacterized protein</fullName>
    </submittedName>
</protein>
<organism evidence="2 3">
    <name type="scientific">Gambusia affinis</name>
    <name type="common">Western mosquitofish</name>
    <name type="synonym">Heterandria affinis</name>
    <dbReference type="NCBI Taxonomy" id="33528"/>
    <lineage>
        <taxon>Eukaryota</taxon>
        <taxon>Metazoa</taxon>
        <taxon>Chordata</taxon>
        <taxon>Craniata</taxon>
        <taxon>Vertebrata</taxon>
        <taxon>Euteleostomi</taxon>
        <taxon>Actinopterygii</taxon>
        <taxon>Neopterygii</taxon>
        <taxon>Teleostei</taxon>
        <taxon>Neoteleostei</taxon>
        <taxon>Acanthomorphata</taxon>
        <taxon>Ovalentaria</taxon>
        <taxon>Atherinomorphae</taxon>
        <taxon>Cyprinodontiformes</taxon>
        <taxon>Poeciliidae</taxon>
        <taxon>Poeciliinae</taxon>
        <taxon>Gambusia</taxon>
    </lineage>
</organism>
<comment type="caution">
    <text evidence="2">The sequence shown here is derived from an EMBL/GenBank/DDBJ whole genome shotgun (WGS) entry which is preliminary data.</text>
</comment>
<keyword evidence="3" id="KW-1185">Reference proteome</keyword>
<dbReference type="Proteomes" id="UP000250572">
    <property type="component" value="Unassembled WGS sequence"/>
</dbReference>
<proteinExistence type="predicted"/>
<dbReference type="AlphaFoldDB" id="A0A315V6H5"/>
<dbReference type="EMBL" id="NHOQ01002284">
    <property type="protein sequence ID" value="PWA18584.1"/>
    <property type="molecule type" value="Genomic_DNA"/>
</dbReference>
<name>A0A315V6H5_GAMAF</name>
<evidence type="ECO:0000313" key="3">
    <source>
        <dbReference type="Proteomes" id="UP000250572"/>
    </source>
</evidence>